<evidence type="ECO:0000256" key="1">
    <source>
        <dbReference type="ARBA" id="ARBA00010090"/>
    </source>
</evidence>
<dbReference type="GO" id="GO:0016020">
    <property type="term" value="C:membrane"/>
    <property type="evidence" value="ECO:0007669"/>
    <property type="project" value="TreeGrafter"/>
</dbReference>
<dbReference type="GO" id="GO:0005576">
    <property type="term" value="C:extracellular region"/>
    <property type="evidence" value="ECO:0007669"/>
    <property type="project" value="InterPro"/>
</dbReference>
<accession>A0AA35WE69</accession>
<keyword evidence="2" id="KW-1133">Transmembrane helix</keyword>
<dbReference type="Proteomes" id="UP001174909">
    <property type="component" value="Unassembled WGS sequence"/>
</dbReference>
<dbReference type="GO" id="GO:0042157">
    <property type="term" value="P:lipoprotein metabolic process"/>
    <property type="evidence" value="ECO:0007669"/>
    <property type="project" value="InterPro"/>
</dbReference>
<dbReference type="GO" id="GO:0008289">
    <property type="term" value="F:lipid binding"/>
    <property type="evidence" value="ECO:0007669"/>
    <property type="project" value="InterPro"/>
</dbReference>
<dbReference type="GO" id="GO:0006869">
    <property type="term" value="P:lipid transport"/>
    <property type="evidence" value="ECO:0007669"/>
    <property type="project" value="InterPro"/>
</dbReference>
<reference evidence="3" key="1">
    <citation type="submission" date="2023-03" db="EMBL/GenBank/DDBJ databases">
        <authorList>
            <person name="Steffen K."/>
            <person name="Cardenas P."/>
        </authorList>
    </citation>
    <scope>NUCLEOTIDE SEQUENCE</scope>
</reference>
<dbReference type="PANTHER" id="PTHR14096:SF28">
    <property type="entry name" value="APOLIPOPROTEIN L, 1-RELATED"/>
    <property type="match status" value="1"/>
</dbReference>
<evidence type="ECO:0000256" key="2">
    <source>
        <dbReference type="SAM" id="Phobius"/>
    </source>
</evidence>
<sequence>MFLTVAVGSVVGACSFVVGWVTSRWKSPPEVPDTSEQFRSEQKPVKVPRKKLNELLPSTYAEYNKLTGEAGKMMQYRVETVKEMNTIAKGLEDKHRGLNLDKLIGSSAGIVGAAVSFVGFTYVLFTPGASALPACVGGAALAAGTTMSVGAHVYAKILESENLTKVKDKKQCGEERQETV</sequence>
<dbReference type="InterPro" id="IPR008405">
    <property type="entry name" value="ApoL"/>
</dbReference>
<comment type="similarity">
    <text evidence="1">Belongs to the apolipoprotein L family.</text>
</comment>
<dbReference type="PANTHER" id="PTHR14096">
    <property type="entry name" value="APOLIPOPROTEIN L"/>
    <property type="match status" value="1"/>
</dbReference>
<comment type="caution">
    <text evidence="3">The sequence shown here is derived from an EMBL/GenBank/DDBJ whole genome shotgun (WGS) entry which is preliminary data.</text>
</comment>
<gene>
    <name evidence="3" type="ORF">GBAR_LOCUS10493</name>
</gene>
<evidence type="ECO:0000313" key="4">
    <source>
        <dbReference type="Proteomes" id="UP001174909"/>
    </source>
</evidence>
<feature type="transmembrane region" description="Helical" evidence="2">
    <location>
        <begin position="103"/>
        <end position="125"/>
    </location>
</feature>
<dbReference type="EMBL" id="CASHTH010001605">
    <property type="protein sequence ID" value="CAI8017229.1"/>
    <property type="molecule type" value="Genomic_DNA"/>
</dbReference>
<keyword evidence="2" id="KW-0812">Transmembrane</keyword>
<name>A0AA35WE69_GEOBA</name>
<dbReference type="Pfam" id="PF05461">
    <property type="entry name" value="ApoL"/>
    <property type="match status" value="1"/>
</dbReference>
<protein>
    <submittedName>
        <fullName evidence="3">Uncharacterized protein</fullName>
    </submittedName>
</protein>
<keyword evidence="4" id="KW-1185">Reference proteome</keyword>
<dbReference type="AlphaFoldDB" id="A0AA35WE69"/>
<organism evidence="3 4">
    <name type="scientific">Geodia barretti</name>
    <name type="common">Barrett's horny sponge</name>
    <dbReference type="NCBI Taxonomy" id="519541"/>
    <lineage>
        <taxon>Eukaryota</taxon>
        <taxon>Metazoa</taxon>
        <taxon>Porifera</taxon>
        <taxon>Demospongiae</taxon>
        <taxon>Heteroscleromorpha</taxon>
        <taxon>Tetractinellida</taxon>
        <taxon>Astrophorina</taxon>
        <taxon>Geodiidae</taxon>
        <taxon>Geodia</taxon>
    </lineage>
</organism>
<evidence type="ECO:0000313" key="3">
    <source>
        <dbReference type="EMBL" id="CAI8017229.1"/>
    </source>
</evidence>
<keyword evidence="2" id="KW-0472">Membrane</keyword>
<proteinExistence type="inferred from homology"/>
<feature type="transmembrane region" description="Helical" evidence="2">
    <location>
        <begin position="131"/>
        <end position="155"/>
    </location>
</feature>